<gene>
    <name evidence="2" type="ORF">ACFFGH_07970</name>
</gene>
<dbReference type="Gene3D" id="3.40.980.10">
    <property type="entry name" value="MoaB/Mog-like domain"/>
    <property type="match status" value="1"/>
</dbReference>
<keyword evidence="1" id="KW-0808">Transferase</keyword>
<keyword evidence="1" id="KW-0479">Metal-binding</keyword>
<dbReference type="EMBL" id="JBHLTG010000001">
    <property type="protein sequence ID" value="MFC0677774.1"/>
    <property type="molecule type" value="Genomic_DNA"/>
</dbReference>
<dbReference type="InterPro" id="IPR038987">
    <property type="entry name" value="MoeA-like"/>
</dbReference>
<comment type="pathway">
    <text evidence="1">Cofactor biosynthesis; molybdopterin biosynthesis.</text>
</comment>
<comment type="similarity">
    <text evidence="1">Belongs to the MoeA family.</text>
</comment>
<dbReference type="Proteomes" id="UP001589896">
    <property type="component" value="Unassembled WGS sequence"/>
</dbReference>
<dbReference type="PANTHER" id="PTHR10192">
    <property type="entry name" value="MOLYBDOPTERIN BIOSYNTHESIS PROTEIN"/>
    <property type="match status" value="1"/>
</dbReference>
<dbReference type="SUPFAM" id="SSF53218">
    <property type="entry name" value="Molybdenum cofactor biosynthesis proteins"/>
    <property type="match status" value="1"/>
</dbReference>
<proteinExistence type="inferred from homology"/>
<protein>
    <recommendedName>
        <fullName evidence="1">Molybdopterin molybdenumtransferase</fullName>
        <ecNumber evidence="1">2.10.1.1</ecNumber>
    </recommendedName>
</protein>
<dbReference type="PANTHER" id="PTHR10192:SF5">
    <property type="entry name" value="GEPHYRIN"/>
    <property type="match status" value="1"/>
</dbReference>
<dbReference type="InterPro" id="IPR036425">
    <property type="entry name" value="MoaB/Mog-like_dom_sf"/>
</dbReference>
<evidence type="ECO:0000313" key="2">
    <source>
        <dbReference type="EMBL" id="MFC0677774.1"/>
    </source>
</evidence>
<comment type="caution">
    <text evidence="2">The sequence shown here is derived from an EMBL/GenBank/DDBJ whole genome shotgun (WGS) entry which is preliminary data.</text>
</comment>
<name>A0ABV6RLB6_9GAMM</name>
<comment type="catalytic activity">
    <reaction evidence="1">
        <text>adenylyl-molybdopterin + molybdate = Mo-molybdopterin + AMP + H(+)</text>
        <dbReference type="Rhea" id="RHEA:35047"/>
        <dbReference type="ChEBI" id="CHEBI:15378"/>
        <dbReference type="ChEBI" id="CHEBI:36264"/>
        <dbReference type="ChEBI" id="CHEBI:62727"/>
        <dbReference type="ChEBI" id="CHEBI:71302"/>
        <dbReference type="ChEBI" id="CHEBI:456215"/>
    </reaction>
</comment>
<organism evidence="2 3">
    <name type="scientific">Lysobacter korlensis</name>
    <dbReference type="NCBI Taxonomy" id="553636"/>
    <lineage>
        <taxon>Bacteria</taxon>
        <taxon>Pseudomonadati</taxon>
        <taxon>Pseudomonadota</taxon>
        <taxon>Gammaproteobacteria</taxon>
        <taxon>Lysobacterales</taxon>
        <taxon>Lysobacteraceae</taxon>
        <taxon>Lysobacter</taxon>
    </lineage>
</organism>
<accession>A0ABV6RLB6</accession>
<comment type="cofactor">
    <cofactor evidence="1">
        <name>Mg(2+)</name>
        <dbReference type="ChEBI" id="CHEBI:18420"/>
    </cofactor>
</comment>
<evidence type="ECO:0000256" key="1">
    <source>
        <dbReference type="RuleBase" id="RU365090"/>
    </source>
</evidence>
<reference evidence="2 3" key="1">
    <citation type="submission" date="2024-09" db="EMBL/GenBank/DDBJ databases">
        <authorList>
            <person name="Sun Q."/>
            <person name="Mori K."/>
        </authorList>
    </citation>
    <scope>NUCLEOTIDE SEQUENCE [LARGE SCALE GENOMIC DNA]</scope>
    <source>
        <strain evidence="2 3">KCTC 23076</strain>
    </source>
</reference>
<dbReference type="EC" id="2.10.1.1" evidence="1"/>
<keyword evidence="1" id="KW-0460">Magnesium</keyword>
<sequence length="296" mass="30201">MKLEDALQEVHQIARRQLPDVERLALGRSHGRVLARPPPAQAEDALSPSLAAGMVLTPLRVGGLAAAGHATVEVIRRPTVAVFTVGDWGAPGTPGAAGAGSDHARDLLVGLLRADGYEPTSWPQLPADPRQVEIALRDAGCAFDTILVSGGEGALVQVGQVMAEFGKAHFSTVECGPGRFDAVGGVLDEAGLLGLPSDAVALAGLYLTLGRALLDGLQGRKGPRPTCRGLLAEAPASAGFQFARVECSPAGELRLRPVAGELVALPADANAVLVHPAVESGFQTGGAAEAILLPGA</sequence>
<dbReference type="RefSeq" id="WP_386666731.1">
    <property type="nucleotide sequence ID" value="NZ_JBHLTG010000001.1"/>
</dbReference>
<evidence type="ECO:0000313" key="3">
    <source>
        <dbReference type="Proteomes" id="UP001589896"/>
    </source>
</evidence>
<keyword evidence="1" id="KW-0500">Molybdenum</keyword>
<keyword evidence="1" id="KW-0501">Molybdenum cofactor biosynthesis</keyword>
<keyword evidence="3" id="KW-1185">Reference proteome</keyword>
<comment type="function">
    <text evidence="1">Catalyzes the insertion of molybdate into adenylated molybdopterin with the concomitant release of AMP.</text>
</comment>